<dbReference type="GO" id="GO:0044781">
    <property type="term" value="P:bacterial-type flagellum organization"/>
    <property type="evidence" value="ECO:0007669"/>
    <property type="project" value="UniProtKB-KW"/>
</dbReference>
<feature type="region of interest" description="Disordered" evidence="12">
    <location>
        <begin position="126"/>
        <end position="154"/>
    </location>
</feature>
<feature type="compositionally biased region" description="Basic and acidic residues" evidence="12">
    <location>
        <begin position="126"/>
        <end position="138"/>
    </location>
</feature>
<dbReference type="GO" id="GO:0071973">
    <property type="term" value="P:bacterial-type flagellum-dependent cell motility"/>
    <property type="evidence" value="ECO:0007669"/>
    <property type="project" value="InterPro"/>
</dbReference>
<keyword evidence="9" id="KW-0472">Membrane</keyword>
<keyword evidence="10" id="KW-1006">Bacterial flagellum protein export</keyword>
<evidence type="ECO:0000256" key="10">
    <source>
        <dbReference type="ARBA" id="ARBA00023225"/>
    </source>
</evidence>
<comment type="caution">
    <text evidence="13">The sequence shown here is derived from an EMBL/GenBank/DDBJ whole genome shotgun (WGS) entry which is preliminary data.</text>
</comment>
<evidence type="ECO:0000256" key="11">
    <source>
        <dbReference type="SAM" id="Coils"/>
    </source>
</evidence>
<dbReference type="NCBIfam" id="TIGR02473">
    <property type="entry name" value="flagell_FliJ"/>
    <property type="match status" value="1"/>
</dbReference>
<dbReference type="Gene3D" id="1.10.287.1700">
    <property type="match status" value="1"/>
</dbReference>
<dbReference type="PANTHER" id="PTHR38786:SF1">
    <property type="entry name" value="FLAGELLAR FLIJ PROTEIN"/>
    <property type="match status" value="1"/>
</dbReference>
<keyword evidence="13" id="KW-0282">Flagellum</keyword>
<gene>
    <name evidence="13" type="primary">fliJ</name>
    <name evidence="13" type="ORF">CBY09_14060</name>
</gene>
<dbReference type="OrthoDB" id="9156338at2"/>
<evidence type="ECO:0000256" key="3">
    <source>
        <dbReference type="ARBA" id="ARBA00020392"/>
    </source>
</evidence>
<organism evidence="13 14">
    <name type="scientific">Acidovorax kalamii</name>
    <dbReference type="NCBI Taxonomy" id="2004485"/>
    <lineage>
        <taxon>Bacteria</taxon>
        <taxon>Pseudomonadati</taxon>
        <taxon>Pseudomonadota</taxon>
        <taxon>Betaproteobacteria</taxon>
        <taxon>Burkholderiales</taxon>
        <taxon>Comamonadaceae</taxon>
        <taxon>Acidovorax</taxon>
    </lineage>
</organism>
<keyword evidence="13" id="KW-0969">Cilium</keyword>
<keyword evidence="5" id="KW-1003">Cell membrane</keyword>
<comment type="subcellular location">
    <subcellularLocation>
        <location evidence="1">Cell membrane</location>
        <topology evidence="1">Peripheral membrane protein</topology>
        <orientation evidence="1">Cytoplasmic side</orientation>
    </subcellularLocation>
</comment>
<evidence type="ECO:0000256" key="6">
    <source>
        <dbReference type="ARBA" id="ARBA00022500"/>
    </source>
</evidence>
<evidence type="ECO:0000313" key="13">
    <source>
        <dbReference type="EMBL" id="OYD49350.1"/>
    </source>
</evidence>
<keyword evidence="7" id="KW-1005">Bacterial flagellum biogenesis</keyword>
<dbReference type="GO" id="GO:0015031">
    <property type="term" value="P:protein transport"/>
    <property type="evidence" value="ECO:0007669"/>
    <property type="project" value="UniProtKB-KW"/>
</dbReference>
<evidence type="ECO:0000256" key="4">
    <source>
        <dbReference type="ARBA" id="ARBA00022448"/>
    </source>
</evidence>
<dbReference type="InterPro" id="IPR012823">
    <property type="entry name" value="Flagell_FliJ"/>
</dbReference>
<dbReference type="Proteomes" id="UP000215441">
    <property type="component" value="Unassembled WGS sequence"/>
</dbReference>
<evidence type="ECO:0000256" key="2">
    <source>
        <dbReference type="ARBA" id="ARBA00010004"/>
    </source>
</evidence>
<keyword evidence="4" id="KW-0813">Transport</keyword>
<evidence type="ECO:0000256" key="9">
    <source>
        <dbReference type="ARBA" id="ARBA00023136"/>
    </source>
</evidence>
<keyword evidence="8" id="KW-0653">Protein transport</keyword>
<keyword evidence="14" id="KW-1185">Reference proteome</keyword>
<dbReference type="EMBL" id="NOIG01000009">
    <property type="protein sequence ID" value="OYD49350.1"/>
    <property type="molecule type" value="Genomic_DNA"/>
</dbReference>
<feature type="compositionally biased region" description="Polar residues" evidence="12">
    <location>
        <begin position="143"/>
        <end position="154"/>
    </location>
</feature>
<evidence type="ECO:0000256" key="1">
    <source>
        <dbReference type="ARBA" id="ARBA00004413"/>
    </source>
</evidence>
<dbReference type="Pfam" id="PF02050">
    <property type="entry name" value="FliJ"/>
    <property type="match status" value="1"/>
</dbReference>
<name>A0A235EK34_9BURK</name>
<dbReference type="PANTHER" id="PTHR38786">
    <property type="entry name" value="FLAGELLAR FLIJ PROTEIN"/>
    <property type="match status" value="1"/>
</dbReference>
<evidence type="ECO:0000256" key="8">
    <source>
        <dbReference type="ARBA" id="ARBA00022927"/>
    </source>
</evidence>
<dbReference type="GO" id="GO:0009288">
    <property type="term" value="C:bacterial-type flagellum"/>
    <property type="evidence" value="ECO:0007669"/>
    <property type="project" value="InterPro"/>
</dbReference>
<evidence type="ECO:0000256" key="5">
    <source>
        <dbReference type="ARBA" id="ARBA00022475"/>
    </source>
</evidence>
<comment type="similarity">
    <text evidence="2">Belongs to the FliJ family.</text>
</comment>
<evidence type="ECO:0000313" key="14">
    <source>
        <dbReference type="Proteomes" id="UP000215441"/>
    </source>
</evidence>
<sequence>MSSLNSLTVAVDVASRKRDAARKVLQDALAAQQAARAQLDQLEDYARETESRWGMKADTAMQPEVMYHHYQFMNRLGHAASIQTGVVSDQAGRVENAQRALLEAELRLTSLRKVVDKRRHDLELQQMRRDQKQTDERAALQYRTASQGPQGQEY</sequence>
<dbReference type="RefSeq" id="WP_094290249.1">
    <property type="nucleotide sequence ID" value="NZ_NOIG01000009.1"/>
</dbReference>
<keyword evidence="6" id="KW-0145">Chemotaxis</keyword>
<dbReference type="InterPro" id="IPR053716">
    <property type="entry name" value="Flag_assembly_chemotaxis_eff"/>
</dbReference>
<feature type="coiled-coil region" evidence="11">
    <location>
        <begin position="25"/>
        <end position="52"/>
    </location>
</feature>
<dbReference type="GO" id="GO:0006935">
    <property type="term" value="P:chemotaxis"/>
    <property type="evidence" value="ECO:0007669"/>
    <property type="project" value="UniProtKB-KW"/>
</dbReference>
<evidence type="ECO:0000256" key="12">
    <source>
        <dbReference type="SAM" id="MobiDB-lite"/>
    </source>
</evidence>
<accession>A0A235EK34</accession>
<reference evidence="13 14" key="1">
    <citation type="submission" date="2017-07" db="EMBL/GenBank/DDBJ databases">
        <title>Acidovorax KNDSW TSA 6 genome sequence and assembly.</title>
        <authorList>
            <person name="Mayilraj S."/>
        </authorList>
    </citation>
    <scope>NUCLEOTIDE SEQUENCE [LARGE SCALE GENOMIC DNA]</scope>
    <source>
        <strain evidence="13 14">KNDSW-TSA6</strain>
    </source>
</reference>
<proteinExistence type="inferred from homology"/>
<protein>
    <recommendedName>
        <fullName evidence="3">Flagellar FliJ protein</fullName>
    </recommendedName>
</protein>
<dbReference type="InterPro" id="IPR052570">
    <property type="entry name" value="FliJ"/>
</dbReference>
<keyword evidence="13" id="KW-0966">Cell projection</keyword>
<evidence type="ECO:0000256" key="7">
    <source>
        <dbReference type="ARBA" id="ARBA00022795"/>
    </source>
</evidence>
<dbReference type="AlphaFoldDB" id="A0A235EK34"/>
<keyword evidence="11" id="KW-0175">Coiled coil</keyword>
<dbReference type="GO" id="GO:0005886">
    <property type="term" value="C:plasma membrane"/>
    <property type="evidence" value="ECO:0007669"/>
    <property type="project" value="UniProtKB-SubCell"/>
</dbReference>